<proteinExistence type="predicted"/>
<feature type="signal peptide" evidence="1">
    <location>
        <begin position="1"/>
        <end position="21"/>
    </location>
</feature>
<organism evidence="2 3">
    <name type="scientific">Bacteroides stercorirosoris</name>
    <dbReference type="NCBI Taxonomy" id="871324"/>
    <lineage>
        <taxon>Bacteria</taxon>
        <taxon>Pseudomonadati</taxon>
        <taxon>Bacteroidota</taxon>
        <taxon>Bacteroidia</taxon>
        <taxon>Bacteroidales</taxon>
        <taxon>Bacteroidaceae</taxon>
        <taxon>Bacteroides</taxon>
    </lineage>
</organism>
<name>A0A1M6H2P5_9BACE</name>
<sequence>MKFRILFFICIIISSVDIASAQNLVTKKTYWDWGNSRLHESFTVIAGTGTRHGSYKEYDRNGMLLISANYNHGALHGLCIEYFGTPEKYISKSTNYLNGKKSGVEKNYNLGSSGHYLLEECIYKEDEMIEKTSYYTDAKNRGQKKSHAKLVDDKQYNTNWFQNGQIEYKGILQVTPGNYGNITTPIQYTRYSETGILIEKLDDNIISFYAEDGKTITQKENLSTDVIECYDNGALTKSIKVLREAGNEYYKVSLYKDNEVYSKKIVDQNGNDVEQLRKEKLLELQYDSLYNKLQEILPTKVSMNIKEMEFVRPDVVYCRKGAYESSGKSSALETAVETHKKELDDVIRLRNEYTERGIKKNDGKYYKSVKLISEYIDKISRDFMQKYDTLSMMKKMVEQISDDLQCVECSYTYYRGQQGYKDNVPKIHKNAYNAYLATTEYLTLSLEGKNLSETLAILQQYATVSSKMRKWYSKKITPIEKLFKKAETSEAKLDIFLNNDVE</sequence>
<dbReference type="GeneID" id="92712863"/>
<dbReference type="AlphaFoldDB" id="A0A1M6H2P5"/>
<feature type="chain" id="PRO_5012183855" description="Antitoxin component YwqK of the YwqJK toxin-antitoxin module" evidence="1">
    <location>
        <begin position="22"/>
        <end position="502"/>
    </location>
</feature>
<reference evidence="3" key="1">
    <citation type="submission" date="2016-11" db="EMBL/GenBank/DDBJ databases">
        <authorList>
            <person name="Varghese N."/>
            <person name="Submissions S."/>
        </authorList>
    </citation>
    <scope>NUCLEOTIDE SEQUENCE [LARGE SCALE GENOMIC DNA]</scope>
    <source>
        <strain evidence="3">DSM 26884</strain>
    </source>
</reference>
<keyword evidence="1" id="KW-0732">Signal</keyword>
<evidence type="ECO:0008006" key="4">
    <source>
        <dbReference type="Google" id="ProtNLM"/>
    </source>
</evidence>
<evidence type="ECO:0000256" key="1">
    <source>
        <dbReference type="SAM" id="SignalP"/>
    </source>
</evidence>
<dbReference type="EMBL" id="FQZN01000017">
    <property type="protein sequence ID" value="SHJ16445.1"/>
    <property type="molecule type" value="Genomic_DNA"/>
</dbReference>
<keyword evidence="3" id="KW-1185">Reference proteome</keyword>
<protein>
    <recommendedName>
        <fullName evidence="4">Antitoxin component YwqK of the YwqJK toxin-antitoxin module</fullName>
    </recommendedName>
</protein>
<accession>A0A1M6H2P5</accession>
<dbReference type="RefSeq" id="WP_073313957.1">
    <property type="nucleotide sequence ID" value="NZ_FQZN01000017.1"/>
</dbReference>
<dbReference type="Gene3D" id="2.20.110.10">
    <property type="entry name" value="Histone H3 K4-specific methyltransferase SET7/9 N-terminal domain"/>
    <property type="match status" value="1"/>
</dbReference>
<gene>
    <name evidence="2" type="ORF">SAMN05444350_1179</name>
</gene>
<evidence type="ECO:0000313" key="2">
    <source>
        <dbReference type="EMBL" id="SHJ16445.1"/>
    </source>
</evidence>
<evidence type="ECO:0000313" key="3">
    <source>
        <dbReference type="Proteomes" id="UP000184192"/>
    </source>
</evidence>
<dbReference type="Proteomes" id="UP000184192">
    <property type="component" value="Unassembled WGS sequence"/>
</dbReference>